<evidence type="ECO:0000256" key="8">
    <source>
        <dbReference type="SAM" id="Phobius"/>
    </source>
</evidence>
<dbReference type="SMART" id="SM00220">
    <property type="entry name" value="S_TKc"/>
    <property type="match status" value="1"/>
</dbReference>
<evidence type="ECO:0000313" key="11">
    <source>
        <dbReference type="Proteomes" id="UP001230188"/>
    </source>
</evidence>
<evidence type="ECO:0000256" key="4">
    <source>
        <dbReference type="ARBA" id="ARBA00022777"/>
    </source>
</evidence>
<evidence type="ECO:0000259" key="9">
    <source>
        <dbReference type="PROSITE" id="PS50011"/>
    </source>
</evidence>
<feature type="compositionally biased region" description="Basic and acidic residues" evidence="7">
    <location>
        <begin position="815"/>
        <end position="835"/>
    </location>
</feature>
<dbReference type="GO" id="GO:0004674">
    <property type="term" value="F:protein serine/threonine kinase activity"/>
    <property type="evidence" value="ECO:0007669"/>
    <property type="project" value="UniProtKB-KW"/>
</dbReference>
<feature type="compositionally biased region" description="Low complexity" evidence="7">
    <location>
        <begin position="291"/>
        <end position="324"/>
    </location>
</feature>
<dbReference type="InterPro" id="IPR001245">
    <property type="entry name" value="Ser-Thr/Tyr_kinase_cat_dom"/>
</dbReference>
<proteinExistence type="predicted"/>
<evidence type="ECO:0000256" key="7">
    <source>
        <dbReference type="SAM" id="MobiDB-lite"/>
    </source>
</evidence>
<evidence type="ECO:0000256" key="1">
    <source>
        <dbReference type="ARBA" id="ARBA00022527"/>
    </source>
</evidence>
<dbReference type="EMBL" id="JAQMWT010000040">
    <property type="protein sequence ID" value="KAJ8612842.1"/>
    <property type="molecule type" value="Genomic_DNA"/>
</dbReference>
<keyword evidence="3 6" id="KW-0547">Nucleotide-binding</keyword>
<organism evidence="10 11">
    <name type="scientific">Chrysophaeum taylorii</name>
    <dbReference type="NCBI Taxonomy" id="2483200"/>
    <lineage>
        <taxon>Eukaryota</taxon>
        <taxon>Sar</taxon>
        <taxon>Stramenopiles</taxon>
        <taxon>Ochrophyta</taxon>
        <taxon>Pelagophyceae</taxon>
        <taxon>Pelagomonadales</taxon>
        <taxon>Pelagomonadaceae</taxon>
        <taxon>Chrysophaeum</taxon>
    </lineage>
</organism>
<feature type="transmembrane region" description="Helical" evidence="8">
    <location>
        <begin position="198"/>
        <end position="216"/>
    </location>
</feature>
<feature type="transmembrane region" description="Helical" evidence="8">
    <location>
        <begin position="6"/>
        <end position="27"/>
    </location>
</feature>
<evidence type="ECO:0000256" key="3">
    <source>
        <dbReference type="ARBA" id="ARBA00022741"/>
    </source>
</evidence>
<feature type="compositionally biased region" description="Basic and acidic residues" evidence="7">
    <location>
        <begin position="746"/>
        <end position="757"/>
    </location>
</feature>
<keyword evidence="11" id="KW-1185">Reference proteome</keyword>
<comment type="caution">
    <text evidence="10">The sequence shown here is derived from an EMBL/GenBank/DDBJ whole genome shotgun (WGS) entry which is preliminary data.</text>
</comment>
<dbReference type="InterPro" id="IPR008271">
    <property type="entry name" value="Ser/Thr_kinase_AS"/>
</dbReference>
<feature type="compositionally biased region" description="Acidic residues" evidence="7">
    <location>
        <begin position="798"/>
        <end position="814"/>
    </location>
</feature>
<feature type="transmembrane region" description="Helical" evidence="8">
    <location>
        <begin position="57"/>
        <end position="82"/>
    </location>
</feature>
<dbReference type="GO" id="GO:0005524">
    <property type="term" value="F:ATP binding"/>
    <property type="evidence" value="ECO:0007669"/>
    <property type="project" value="UniProtKB-UniRule"/>
</dbReference>
<dbReference type="Proteomes" id="UP001230188">
    <property type="component" value="Unassembled WGS sequence"/>
</dbReference>
<feature type="transmembrane region" description="Helical" evidence="8">
    <location>
        <begin position="222"/>
        <end position="242"/>
    </location>
</feature>
<feature type="transmembrane region" description="Helical" evidence="8">
    <location>
        <begin position="154"/>
        <end position="177"/>
    </location>
</feature>
<name>A0AAD7XPY2_9STRA</name>
<dbReference type="InterPro" id="IPR000719">
    <property type="entry name" value="Prot_kinase_dom"/>
</dbReference>
<feature type="region of interest" description="Disordered" evidence="7">
    <location>
        <begin position="281"/>
        <end position="332"/>
    </location>
</feature>
<keyword evidence="5 6" id="KW-0067">ATP-binding</keyword>
<keyword evidence="4" id="KW-0418">Kinase</keyword>
<dbReference type="Gene3D" id="3.30.200.20">
    <property type="entry name" value="Phosphorylase Kinase, domain 1"/>
    <property type="match status" value="1"/>
</dbReference>
<evidence type="ECO:0000256" key="2">
    <source>
        <dbReference type="ARBA" id="ARBA00022679"/>
    </source>
</evidence>
<reference evidence="10" key="1">
    <citation type="submission" date="2023-01" db="EMBL/GenBank/DDBJ databases">
        <title>Metagenome sequencing of chrysophaentin producing Chrysophaeum taylorii.</title>
        <authorList>
            <person name="Davison J."/>
            <person name="Bewley C."/>
        </authorList>
    </citation>
    <scope>NUCLEOTIDE SEQUENCE</scope>
    <source>
        <strain evidence="10">NIES-1699</strain>
    </source>
</reference>
<keyword evidence="8" id="KW-0472">Membrane</keyword>
<dbReference type="Pfam" id="PF00069">
    <property type="entry name" value="Pkinase"/>
    <property type="match status" value="1"/>
</dbReference>
<gene>
    <name evidence="10" type="ORF">CTAYLR_002082</name>
</gene>
<dbReference type="InterPro" id="IPR011009">
    <property type="entry name" value="Kinase-like_dom_sf"/>
</dbReference>
<dbReference type="InterPro" id="IPR017441">
    <property type="entry name" value="Protein_kinase_ATP_BS"/>
</dbReference>
<accession>A0AAD7XPY2</accession>
<evidence type="ECO:0000256" key="5">
    <source>
        <dbReference type="ARBA" id="ARBA00022840"/>
    </source>
</evidence>
<feature type="region of interest" description="Disordered" evidence="7">
    <location>
        <begin position="746"/>
        <end position="847"/>
    </location>
</feature>
<feature type="domain" description="Protein kinase" evidence="9">
    <location>
        <begin position="360"/>
        <end position="698"/>
    </location>
</feature>
<evidence type="ECO:0000256" key="6">
    <source>
        <dbReference type="PROSITE-ProRule" id="PRU10141"/>
    </source>
</evidence>
<dbReference type="Gene3D" id="1.10.510.10">
    <property type="entry name" value="Transferase(Phosphotransferase) domain 1"/>
    <property type="match status" value="2"/>
</dbReference>
<sequence length="847" mass="93251">MWTATLWALVAANAVVFVLNTLGFVAISRQTRFYKLEELWGDSVSARHTILPAWRPMLVATCVVLAVASTAEAVALVAYAVVRRGRITRQDAMAWHDLSALAFLSLDGLVPSIVTQHAVSKDSFRRSVSFATLQFLVNTAFWACKLALRRRHSLAQAFLSAALLVSAGLLPTGLLVATLSGAFRTRVRLHSRTHRAAFVLYTCVDASWMLSFSLRATGVVDLKVAIVFVVLMLLLQLLLPIATHKTLVADTKFWRGLGRYNANARFRDGLRLSELCRGSSQSSIVGADPKQQQQQQQQNNSITSGGNNNNNNSTRRSSGRVSSSTRRRPEMGLEVASAKLQDVIETAYRDKSMLEFENLTIDADVIGKGTTAFVYRGRYKSDAVAVKVFNPAEITEEYVATFGQEIHLMAQLRHRNVLMLYGLCVRPPQICAVFELCESGSLASAMAAAVAAEAWDAEARLRCAFDCASAVAYLHSASVWHRDVKLDNFLVARDGTVKLCDFGESVRRTTAASRGDHLDPPPVVERSSSSHAATTGTTGSFDDPPVDPRRSRTSLVLKLVAERLWPPPPARSPARFASPKLVAHLSRPPPDEPDDSLRLEIVGTVAYMAPELIAAKREYTEAVDVFALGVVLRCVWTAEPDPWPRDLQTFEIFDRVERGERPALGDDCPDPVAGIVTASWAHDCEDRPNADAIRHRLIRALDDLCGPDAVARLRRHASRHPRCQRTTRTTSLVDRLFFATRSFSIKKDDDDQNDEPRVPGGGVPMTPRAVAGEDPKTRPGGSARWEESDASPTRSFAPDEDPLRDDDHDDEDEVGPARDVEDPARLSPPEEERQKNAMPSLDACMMA</sequence>
<feature type="binding site" evidence="6">
    <location>
        <position position="387"/>
    </location>
    <ligand>
        <name>ATP</name>
        <dbReference type="ChEBI" id="CHEBI:30616"/>
    </ligand>
</feature>
<dbReference type="AlphaFoldDB" id="A0AAD7XPY2"/>
<keyword evidence="2" id="KW-0808">Transferase</keyword>
<dbReference type="SUPFAM" id="SSF56112">
    <property type="entry name" value="Protein kinase-like (PK-like)"/>
    <property type="match status" value="1"/>
</dbReference>
<dbReference type="PANTHER" id="PTHR44329:SF288">
    <property type="entry name" value="MITOGEN-ACTIVATED PROTEIN KINASE KINASE KINASE 20"/>
    <property type="match status" value="1"/>
</dbReference>
<keyword evidence="8" id="KW-0812">Transmembrane</keyword>
<dbReference type="PROSITE" id="PS00108">
    <property type="entry name" value="PROTEIN_KINASE_ST"/>
    <property type="match status" value="1"/>
</dbReference>
<dbReference type="Pfam" id="PF07714">
    <property type="entry name" value="PK_Tyr_Ser-Thr"/>
    <property type="match status" value="1"/>
</dbReference>
<keyword evidence="1" id="KW-0723">Serine/threonine-protein kinase</keyword>
<dbReference type="PANTHER" id="PTHR44329">
    <property type="entry name" value="SERINE/THREONINE-PROTEIN KINASE TNNI3K-RELATED"/>
    <property type="match status" value="1"/>
</dbReference>
<dbReference type="PROSITE" id="PS50011">
    <property type="entry name" value="PROTEIN_KINASE_DOM"/>
    <property type="match status" value="1"/>
</dbReference>
<protein>
    <recommendedName>
        <fullName evidence="9">Protein kinase domain-containing protein</fullName>
    </recommendedName>
</protein>
<keyword evidence="8" id="KW-1133">Transmembrane helix</keyword>
<feature type="compositionally biased region" description="Low complexity" evidence="7">
    <location>
        <begin position="527"/>
        <end position="540"/>
    </location>
</feature>
<evidence type="ECO:0000313" key="10">
    <source>
        <dbReference type="EMBL" id="KAJ8612842.1"/>
    </source>
</evidence>
<dbReference type="PROSITE" id="PS00107">
    <property type="entry name" value="PROTEIN_KINASE_ATP"/>
    <property type="match status" value="1"/>
</dbReference>
<feature type="region of interest" description="Disordered" evidence="7">
    <location>
        <begin position="510"/>
        <end position="549"/>
    </location>
</feature>
<dbReference type="InterPro" id="IPR051681">
    <property type="entry name" value="Ser/Thr_Kinases-Pseudokinases"/>
</dbReference>